<name>A0AAD1VNB5_PELCU</name>
<organism evidence="2 3">
    <name type="scientific">Pelobates cultripes</name>
    <name type="common">Western spadefoot toad</name>
    <dbReference type="NCBI Taxonomy" id="61616"/>
    <lineage>
        <taxon>Eukaryota</taxon>
        <taxon>Metazoa</taxon>
        <taxon>Chordata</taxon>
        <taxon>Craniata</taxon>
        <taxon>Vertebrata</taxon>
        <taxon>Euteleostomi</taxon>
        <taxon>Amphibia</taxon>
        <taxon>Batrachia</taxon>
        <taxon>Anura</taxon>
        <taxon>Pelobatoidea</taxon>
        <taxon>Pelobatidae</taxon>
        <taxon>Pelobates</taxon>
    </lineage>
</organism>
<sequence>GARDEHPVAGSPFPRGRFAAAASAHEPRVSDRAGEPLSSSIPRTARSPSLSLFLTGWRSV</sequence>
<dbReference type="AlphaFoldDB" id="A0AAD1VNB5"/>
<reference evidence="2" key="1">
    <citation type="submission" date="2022-03" db="EMBL/GenBank/DDBJ databases">
        <authorList>
            <person name="Alioto T."/>
            <person name="Alioto T."/>
            <person name="Gomez Garrido J."/>
        </authorList>
    </citation>
    <scope>NUCLEOTIDE SEQUENCE</scope>
</reference>
<accession>A0AAD1VNB5</accession>
<dbReference type="EMBL" id="OW240912">
    <property type="protein sequence ID" value="CAH2222981.1"/>
    <property type="molecule type" value="Genomic_DNA"/>
</dbReference>
<gene>
    <name evidence="2" type="ORF">PECUL_23A051131</name>
</gene>
<feature type="region of interest" description="Disordered" evidence="1">
    <location>
        <begin position="1"/>
        <end position="45"/>
    </location>
</feature>
<evidence type="ECO:0000256" key="1">
    <source>
        <dbReference type="SAM" id="MobiDB-lite"/>
    </source>
</evidence>
<proteinExistence type="predicted"/>
<evidence type="ECO:0000313" key="3">
    <source>
        <dbReference type="Proteomes" id="UP001295444"/>
    </source>
</evidence>
<keyword evidence="3" id="KW-1185">Reference proteome</keyword>
<protein>
    <submittedName>
        <fullName evidence="2">Uncharacterized protein</fullName>
    </submittedName>
</protein>
<dbReference type="Proteomes" id="UP001295444">
    <property type="component" value="Chromosome 01"/>
</dbReference>
<evidence type="ECO:0000313" key="2">
    <source>
        <dbReference type="EMBL" id="CAH2222981.1"/>
    </source>
</evidence>
<feature type="compositionally biased region" description="Basic and acidic residues" evidence="1">
    <location>
        <begin position="25"/>
        <end position="34"/>
    </location>
</feature>
<feature type="non-terminal residue" evidence="2">
    <location>
        <position position="1"/>
    </location>
</feature>